<dbReference type="PANTHER" id="PTHR41913:SF1">
    <property type="entry name" value="DUF1684 DOMAIN-CONTAINING PROTEIN"/>
    <property type="match status" value="1"/>
</dbReference>
<dbReference type="KEGG" id="ske:Sked_34240"/>
<dbReference type="Pfam" id="PF07920">
    <property type="entry name" value="DUF1684"/>
    <property type="match status" value="1"/>
</dbReference>
<evidence type="ECO:0000256" key="1">
    <source>
        <dbReference type="SAM" id="MobiDB-lite"/>
    </source>
</evidence>
<protein>
    <submittedName>
        <fullName evidence="2">Uncharacterized conserved protein</fullName>
    </submittedName>
</protein>
<keyword evidence="3" id="KW-1185">Reference proteome</keyword>
<accession>D1BEM9</accession>
<dbReference type="Proteomes" id="UP000000322">
    <property type="component" value="Chromosome"/>
</dbReference>
<dbReference type="HOGENOM" id="CLU_093051_0_0_11"/>
<dbReference type="eggNOG" id="COG3358">
    <property type="taxonomic scope" value="Bacteria"/>
</dbReference>
<sequence>MTTSSTPAAEPVSATGATSAATTATARDQWVAWRAERDAGLAEHHGWLTLTALHLLTDVPTAYDQLPGLWWAEGSRIHVRVVAADGLRPADTSADRPAADEPLDGEHSVDVATVGSTIAAIVPGDVAVEAGVRSGRPILRVRDPRAPMATGFTGVPTFDFDPSWSVEAPVRWYDKPVPAVVGAAQPGFTHDVTVNGEVDLVRDGQSVTLRLVGSAPGSGTLSFTDTSPDTPGWRSLTVDTAGRAEGTVVLDLNRAYDMPCAFSDFGTCPQPVDGNDVPFAVTAGECRVR</sequence>
<evidence type="ECO:0000313" key="3">
    <source>
        <dbReference type="Proteomes" id="UP000000322"/>
    </source>
</evidence>
<feature type="region of interest" description="Disordered" evidence="1">
    <location>
        <begin position="1"/>
        <end position="23"/>
    </location>
</feature>
<dbReference type="PANTHER" id="PTHR41913">
    <property type="entry name" value="DUF1684 DOMAIN-CONTAINING PROTEIN"/>
    <property type="match status" value="1"/>
</dbReference>
<dbReference type="EMBL" id="CP001819">
    <property type="protein sequence ID" value="ACZ23315.1"/>
    <property type="molecule type" value="Genomic_DNA"/>
</dbReference>
<feature type="compositionally biased region" description="Low complexity" evidence="1">
    <location>
        <begin position="13"/>
        <end position="23"/>
    </location>
</feature>
<evidence type="ECO:0000313" key="2">
    <source>
        <dbReference type="EMBL" id="ACZ23315.1"/>
    </source>
</evidence>
<dbReference type="AlphaFoldDB" id="D1BEM9"/>
<name>D1BEM9_SANKS</name>
<dbReference type="RefSeq" id="WP_012868383.1">
    <property type="nucleotide sequence ID" value="NC_013521.1"/>
</dbReference>
<gene>
    <name evidence="2" type="ordered locus">Sked_34240</name>
</gene>
<dbReference type="InterPro" id="IPR012467">
    <property type="entry name" value="DUF1684"/>
</dbReference>
<proteinExistence type="predicted"/>
<organism evidence="2 3">
    <name type="scientific">Sanguibacter keddieii (strain ATCC 51767 / DSM 10542 / NCFB 3025 / ST-74)</name>
    <dbReference type="NCBI Taxonomy" id="446469"/>
    <lineage>
        <taxon>Bacteria</taxon>
        <taxon>Bacillati</taxon>
        <taxon>Actinomycetota</taxon>
        <taxon>Actinomycetes</taxon>
        <taxon>Micrococcales</taxon>
        <taxon>Sanguibacteraceae</taxon>
        <taxon>Sanguibacter</taxon>
    </lineage>
</organism>
<reference evidence="2 3" key="1">
    <citation type="journal article" date="2009" name="Stand. Genomic Sci.">
        <title>Complete genome sequence of Sanguibacter keddieii type strain (ST-74).</title>
        <authorList>
            <person name="Ivanova N."/>
            <person name="Sikorski J."/>
            <person name="Sims D."/>
            <person name="Brettin T."/>
            <person name="Detter J.C."/>
            <person name="Han C."/>
            <person name="Lapidus A."/>
            <person name="Copeland A."/>
            <person name="Glavina Del Rio T."/>
            <person name="Nolan M."/>
            <person name="Chen F."/>
            <person name="Lucas S."/>
            <person name="Tice H."/>
            <person name="Cheng J.F."/>
            <person name="Bruce D."/>
            <person name="Goodwin L."/>
            <person name="Pitluck S."/>
            <person name="Pati A."/>
            <person name="Mavromatis K."/>
            <person name="Chen A."/>
            <person name="Palaniappan K."/>
            <person name="D'haeseleer P."/>
            <person name="Chain P."/>
            <person name="Bristow J."/>
            <person name="Eisen J.A."/>
            <person name="Markowitz V."/>
            <person name="Hugenholtz P."/>
            <person name="Goker M."/>
            <person name="Pukall R."/>
            <person name="Klenk H.P."/>
            <person name="Kyrpides N.C."/>
        </authorList>
    </citation>
    <scope>NUCLEOTIDE SEQUENCE [LARGE SCALE GENOMIC DNA]</scope>
    <source>
        <strain evidence="3">ATCC 51767 / DSM 10542 / NCFB 3025 / ST-74</strain>
    </source>
</reference>
<dbReference type="STRING" id="446469.Sked_34240"/>
<dbReference type="OrthoDB" id="5493262at2"/>